<evidence type="ECO:0000256" key="9">
    <source>
        <dbReference type="HAMAP-Rule" id="MF_01902"/>
    </source>
</evidence>
<dbReference type="GO" id="GO:0003887">
    <property type="term" value="F:DNA-directed DNA polymerase activity"/>
    <property type="evidence" value="ECO:0007669"/>
    <property type="project" value="UniProtKB-UniRule"/>
</dbReference>
<dbReference type="InterPro" id="IPR040982">
    <property type="entry name" value="DNA_pol3_finger"/>
</dbReference>
<gene>
    <name evidence="9" type="primary">dnaE2</name>
    <name evidence="12" type="ORF">M0638_26600</name>
</gene>
<accession>A0A9X1YDV4</accession>
<comment type="similarity">
    <text evidence="9">Belongs to the DNA polymerase type-C family. DnaE2 subfamily.</text>
</comment>
<dbReference type="EC" id="2.7.7.7" evidence="9"/>
<dbReference type="Pfam" id="PF02811">
    <property type="entry name" value="PHP"/>
    <property type="match status" value="1"/>
</dbReference>
<dbReference type="HAMAP" id="MF_01902">
    <property type="entry name" value="DNApol_error_prone"/>
    <property type="match status" value="1"/>
</dbReference>
<dbReference type="NCBIfam" id="TIGR00594">
    <property type="entry name" value="polc"/>
    <property type="match status" value="1"/>
</dbReference>
<keyword evidence="4 9" id="KW-0235">DNA replication</keyword>
<dbReference type="AlphaFoldDB" id="A0A9X1YDV4"/>
<keyword evidence="7 9" id="KW-0234">DNA repair</keyword>
<dbReference type="SMART" id="SM00481">
    <property type="entry name" value="POLIIIAc"/>
    <property type="match status" value="1"/>
</dbReference>
<comment type="caution">
    <text evidence="12">The sequence shown here is derived from an EMBL/GenBank/DDBJ whole genome shotgun (WGS) entry which is preliminary data.</text>
</comment>
<keyword evidence="5 9" id="KW-0227">DNA damage</keyword>
<reference evidence="12" key="1">
    <citation type="submission" date="2022-04" db="EMBL/GenBank/DDBJ databases">
        <title>Roseomonas acroporae sp. nov., isolated from coral Acropora digitifera.</title>
        <authorList>
            <person name="Sun H."/>
        </authorList>
    </citation>
    <scope>NUCLEOTIDE SEQUENCE</scope>
    <source>
        <strain evidence="12">NAR14</strain>
    </source>
</reference>
<dbReference type="InterPro" id="IPR004013">
    <property type="entry name" value="PHP_dom"/>
</dbReference>
<dbReference type="InterPro" id="IPR016195">
    <property type="entry name" value="Pol/histidinol_Pase-like"/>
</dbReference>
<feature type="compositionally biased region" description="Basic and acidic residues" evidence="10">
    <location>
        <begin position="1085"/>
        <end position="1095"/>
    </location>
</feature>
<sequence length="1109" mass="119647">MPTAKHTLAFAELGARSNFSLLDGASHPVELVQQASALGLAGLAICDTNSLAGTVRAHVAGKALGLPVLVGTRLRLLDGSEYLAWPSDRASYGRLTRLLSAGRLGAAKSEPCAIGRDALVAAADGLALALVPPPGLPDAAFATRLAADAAALRSRLALPLLCAVSHLLHGADRLRLDRLAAVAAAAGHGCALLATNDVRFHVPERRRLADLLTAIRLGRTVDRIGFAAERNAERHLKGPAAMARLFDRHPDALAASLRVLDACRGFSLDQLRYEYPDEILEPGRTPQQTLAGRVAAAVAERWPEGVPAGIQDRLDHELALIGQLGYAPYFLTVHEIVRFARAKGILCQGRGSAANSAVCYVLGITAVDPEQHDLLFERFVSASRGEPPDIDLDFEHERREEVIQYLYDRFGRDRAAICATVIRYRPRSAIREVGKALGLSADVTGRLAKGTFGAGRERSLAEIAAADGLDPAEARLALVLELAAGIQDFPRHLATHVGGFVITRGPLVELAVVGNAAMAGRTVLEWDKEDTEALGILKVDVLALGMLSCLRRGFELLRRHHRRALDLAGVPRDCRATYAMLRRADSLGVFQVESRAQMNMLPRLRPACFYDLVVQVAIVRPGPIQGDMVHPYLRRRRGLEPVEFASPAPGKGAPDELRQVLGKTLGVPLFQEQAMRVAIVAAGFTPAEADALRRAMATFRHAGGVDAHRDRLVEGMVRRGYPRDFAERCFRQIEGFGSYGFPESHAASFAQLAYASAWLKCHHPGVFAAALLNSQPMGFYAPAQIVRDAREHAVEVRRLDVNASDWDCTLEPEPASRDGLALRLGLRLVTGLPAEEGRAVPKARAGGNGAPFASVEDLARRAGLSRRALAALAEADAFAGLPDGRRGALWAAQGWDAASGTELPLFAPARLEAARPLLPEPAPALPAEAPGEAVVWDYATAGLSLRAHPLALLRPVLDRLGCDDTRRLRAARAGARLRLPGLVLLRQRPGTARGIVFVTVEDEHGDANLVVYAGIGRRDRAALVGARLLVAEGRVEREDRHAEVPVLHLICRRLIDRTDLLEQLGAVDGTAEGWARLLARADEVRRPEPGSRRDPVQAAARMQRSRDFR</sequence>
<dbReference type="GO" id="GO:0005737">
    <property type="term" value="C:cytoplasm"/>
    <property type="evidence" value="ECO:0007669"/>
    <property type="project" value="UniProtKB-SubCell"/>
</dbReference>
<feature type="domain" description="Polymerase/histidinol phosphatase N-terminal" evidence="11">
    <location>
        <begin position="11"/>
        <end position="78"/>
    </location>
</feature>
<dbReference type="InterPro" id="IPR029460">
    <property type="entry name" value="DNAPol_HHH"/>
</dbReference>
<dbReference type="Proteomes" id="UP001139516">
    <property type="component" value="Unassembled WGS sequence"/>
</dbReference>
<dbReference type="GO" id="GO:0008408">
    <property type="term" value="F:3'-5' exonuclease activity"/>
    <property type="evidence" value="ECO:0007669"/>
    <property type="project" value="InterPro"/>
</dbReference>
<dbReference type="Pfam" id="PF17657">
    <property type="entry name" value="DNA_pol3_finger"/>
    <property type="match status" value="1"/>
</dbReference>
<evidence type="ECO:0000256" key="7">
    <source>
        <dbReference type="ARBA" id="ARBA00023204"/>
    </source>
</evidence>
<evidence type="ECO:0000256" key="3">
    <source>
        <dbReference type="ARBA" id="ARBA00022695"/>
    </source>
</evidence>
<keyword evidence="2 9" id="KW-0808">Transferase</keyword>
<dbReference type="RefSeq" id="WP_248669975.1">
    <property type="nucleotide sequence ID" value="NZ_JALPRX010000158.1"/>
</dbReference>
<organism evidence="12 13">
    <name type="scientific">Roseomonas acroporae</name>
    <dbReference type="NCBI Taxonomy" id="2937791"/>
    <lineage>
        <taxon>Bacteria</taxon>
        <taxon>Pseudomonadati</taxon>
        <taxon>Pseudomonadota</taxon>
        <taxon>Alphaproteobacteria</taxon>
        <taxon>Acetobacterales</taxon>
        <taxon>Roseomonadaceae</taxon>
        <taxon>Roseomonas</taxon>
    </lineage>
</organism>
<evidence type="ECO:0000256" key="8">
    <source>
        <dbReference type="ARBA" id="ARBA00049244"/>
    </source>
</evidence>
<evidence type="ECO:0000256" key="4">
    <source>
        <dbReference type="ARBA" id="ARBA00022705"/>
    </source>
</evidence>
<dbReference type="EMBL" id="JALPRX010000158">
    <property type="protein sequence ID" value="MCK8787930.1"/>
    <property type="molecule type" value="Genomic_DNA"/>
</dbReference>
<dbReference type="Gene3D" id="1.10.150.870">
    <property type="match status" value="1"/>
</dbReference>
<dbReference type="GO" id="GO:0006260">
    <property type="term" value="P:DNA replication"/>
    <property type="evidence" value="ECO:0007669"/>
    <property type="project" value="UniProtKB-KW"/>
</dbReference>
<evidence type="ECO:0000256" key="6">
    <source>
        <dbReference type="ARBA" id="ARBA00022932"/>
    </source>
</evidence>
<protein>
    <recommendedName>
        <fullName evidence="9">Error-prone DNA polymerase</fullName>
        <ecNumber evidence="9">2.7.7.7</ecNumber>
    </recommendedName>
</protein>
<evidence type="ECO:0000256" key="1">
    <source>
        <dbReference type="ARBA" id="ARBA00022490"/>
    </source>
</evidence>
<feature type="region of interest" description="Disordered" evidence="10">
    <location>
        <begin position="1085"/>
        <end position="1109"/>
    </location>
</feature>
<dbReference type="GO" id="GO:0006281">
    <property type="term" value="P:DNA repair"/>
    <property type="evidence" value="ECO:0007669"/>
    <property type="project" value="UniProtKB-UniRule"/>
</dbReference>
<dbReference type="CDD" id="cd04485">
    <property type="entry name" value="DnaE_OBF"/>
    <property type="match status" value="1"/>
</dbReference>
<evidence type="ECO:0000256" key="5">
    <source>
        <dbReference type="ARBA" id="ARBA00022763"/>
    </source>
</evidence>
<dbReference type="InterPro" id="IPR004805">
    <property type="entry name" value="DnaE2/DnaE/PolC"/>
</dbReference>
<evidence type="ECO:0000259" key="11">
    <source>
        <dbReference type="SMART" id="SM00481"/>
    </source>
</evidence>
<dbReference type="InterPro" id="IPR011708">
    <property type="entry name" value="DNA_pol3_alpha_NTPase_dom"/>
</dbReference>
<evidence type="ECO:0000256" key="2">
    <source>
        <dbReference type="ARBA" id="ARBA00022679"/>
    </source>
</evidence>
<keyword evidence="1 9" id="KW-0963">Cytoplasm</keyword>
<evidence type="ECO:0000313" key="13">
    <source>
        <dbReference type="Proteomes" id="UP001139516"/>
    </source>
</evidence>
<dbReference type="InterPro" id="IPR003141">
    <property type="entry name" value="Pol/His_phosphatase_N"/>
</dbReference>
<dbReference type="Pfam" id="PF14579">
    <property type="entry name" value="HHH_6"/>
    <property type="match status" value="1"/>
</dbReference>
<keyword evidence="3 9" id="KW-0548">Nucleotidyltransferase</keyword>
<dbReference type="NCBIfam" id="NF004225">
    <property type="entry name" value="PRK05672.1"/>
    <property type="match status" value="1"/>
</dbReference>
<dbReference type="PANTHER" id="PTHR32294:SF4">
    <property type="entry name" value="ERROR-PRONE DNA POLYMERASE"/>
    <property type="match status" value="1"/>
</dbReference>
<proteinExistence type="inferred from homology"/>
<comment type="subcellular location">
    <subcellularLocation>
        <location evidence="9">Cytoplasm</location>
    </subcellularLocation>
</comment>
<dbReference type="Pfam" id="PF07733">
    <property type="entry name" value="DNA_pol3_alpha"/>
    <property type="match status" value="1"/>
</dbReference>
<evidence type="ECO:0000313" key="12">
    <source>
        <dbReference type="EMBL" id="MCK8787930.1"/>
    </source>
</evidence>
<keyword evidence="6 9" id="KW-0239">DNA-directed DNA polymerase</keyword>
<evidence type="ECO:0000256" key="10">
    <source>
        <dbReference type="SAM" id="MobiDB-lite"/>
    </source>
</evidence>
<comment type="catalytic activity">
    <reaction evidence="8 9">
        <text>DNA(n) + a 2'-deoxyribonucleoside 5'-triphosphate = DNA(n+1) + diphosphate</text>
        <dbReference type="Rhea" id="RHEA:22508"/>
        <dbReference type="Rhea" id="RHEA-COMP:17339"/>
        <dbReference type="Rhea" id="RHEA-COMP:17340"/>
        <dbReference type="ChEBI" id="CHEBI:33019"/>
        <dbReference type="ChEBI" id="CHEBI:61560"/>
        <dbReference type="ChEBI" id="CHEBI:173112"/>
        <dbReference type="EC" id="2.7.7.7"/>
    </reaction>
</comment>
<keyword evidence="13" id="KW-1185">Reference proteome</keyword>
<dbReference type="SUPFAM" id="SSF89550">
    <property type="entry name" value="PHP domain-like"/>
    <property type="match status" value="1"/>
</dbReference>
<dbReference type="PANTHER" id="PTHR32294">
    <property type="entry name" value="DNA POLYMERASE III SUBUNIT ALPHA"/>
    <property type="match status" value="1"/>
</dbReference>
<comment type="function">
    <text evidence="9">DNA polymerase involved in damage-induced mutagenesis and translesion synthesis (TLS). It is not the major replicative DNA polymerase.</text>
</comment>
<dbReference type="InterPro" id="IPR023073">
    <property type="entry name" value="DnaE2"/>
</dbReference>
<dbReference type="Gene3D" id="3.20.20.140">
    <property type="entry name" value="Metal-dependent hydrolases"/>
    <property type="match status" value="1"/>
</dbReference>
<name>A0A9X1YDV4_9PROT</name>